<dbReference type="GO" id="GO:0005886">
    <property type="term" value="C:plasma membrane"/>
    <property type="evidence" value="ECO:0007669"/>
    <property type="project" value="TreeGrafter"/>
</dbReference>
<evidence type="ECO:0000313" key="14">
    <source>
        <dbReference type="EMBL" id="MXR37683.1"/>
    </source>
</evidence>
<evidence type="ECO:0000256" key="11">
    <source>
        <dbReference type="ARBA" id="ARBA00023012"/>
    </source>
</evidence>
<dbReference type="GO" id="GO:0000155">
    <property type="term" value="F:phosphorelay sensor kinase activity"/>
    <property type="evidence" value="ECO:0007669"/>
    <property type="project" value="InterPro"/>
</dbReference>
<keyword evidence="12" id="KW-0472">Membrane</keyword>
<keyword evidence="11" id="KW-0902">Two-component regulatory system</keyword>
<dbReference type="InterPro" id="IPR036890">
    <property type="entry name" value="HATPase_C_sf"/>
</dbReference>
<feature type="transmembrane region" description="Helical" evidence="12">
    <location>
        <begin position="156"/>
        <end position="174"/>
    </location>
</feature>
<organism evidence="14 15">
    <name type="scientific">Craterilacuibacter sinensis</name>
    <dbReference type="NCBI Taxonomy" id="2686017"/>
    <lineage>
        <taxon>Bacteria</taxon>
        <taxon>Pseudomonadati</taxon>
        <taxon>Pseudomonadota</taxon>
        <taxon>Betaproteobacteria</taxon>
        <taxon>Neisseriales</taxon>
        <taxon>Neisseriaceae</taxon>
        <taxon>Craterilacuibacter</taxon>
    </lineage>
</organism>
<dbReference type="EMBL" id="WSSB01000011">
    <property type="protein sequence ID" value="MXR37683.1"/>
    <property type="molecule type" value="Genomic_DNA"/>
</dbReference>
<dbReference type="Pfam" id="PF08521">
    <property type="entry name" value="2CSK_N"/>
    <property type="match status" value="1"/>
</dbReference>
<dbReference type="InterPro" id="IPR003661">
    <property type="entry name" value="HisK_dim/P_dom"/>
</dbReference>
<dbReference type="Gene3D" id="1.20.5.1040">
    <property type="entry name" value="Sensor protein qsec"/>
    <property type="match status" value="2"/>
</dbReference>
<dbReference type="AlphaFoldDB" id="A0A845BYU7"/>
<evidence type="ECO:0000256" key="7">
    <source>
        <dbReference type="ARBA" id="ARBA00022741"/>
    </source>
</evidence>
<evidence type="ECO:0000256" key="1">
    <source>
        <dbReference type="ARBA" id="ARBA00000085"/>
    </source>
</evidence>
<evidence type="ECO:0000256" key="4">
    <source>
        <dbReference type="ARBA" id="ARBA00022553"/>
    </source>
</evidence>
<dbReference type="Pfam" id="PF00512">
    <property type="entry name" value="HisKA"/>
    <property type="match status" value="1"/>
</dbReference>
<comment type="catalytic activity">
    <reaction evidence="1">
        <text>ATP + protein L-histidine = ADP + protein N-phospho-L-histidine.</text>
        <dbReference type="EC" id="2.7.13.3"/>
    </reaction>
</comment>
<evidence type="ECO:0000256" key="9">
    <source>
        <dbReference type="ARBA" id="ARBA00022840"/>
    </source>
</evidence>
<dbReference type="SUPFAM" id="SSF55874">
    <property type="entry name" value="ATPase domain of HSP90 chaperone/DNA topoisomerase II/histidine kinase"/>
    <property type="match status" value="1"/>
</dbReference>
<evidence type="ECO:0000313" key="15">
    <source>
        <dbReference type="Proteomes" id="UP000467214"/>
    </source>
</evidence>
<evidence type="ECO:0000256" key="6">
    <source>
        <dbReference type="ARBA" id="ARBA00022692"/>
    </source>
</evidence>
<keyword evidence="15" id="KW-1185">Reference proteome</keyword>
<dbReference type="GO" id="GO:0005524">
    <property type="term" value="F:ATP binding"/>
    <property type="evidence" value="ECO:0007669"/>
    <property type="project" value="UniProtKB-KW"/>
</dbReference>
<dbReference type="InterPro" id="IPR013727">
    <property type="entry name" value="2CSK_N"/>
</dbReference>
<keyword evidence="10 12" id="KW-1133">Transmembrane helix</keyword>
<dbReference type="InterPro" id="IPR050428">
    <property type="entry name" value="TCS_sensor_his_kinase"/>
</dbReference>
<dbReference type="CDD" id="cd00082">
    <property type="entry name" value="HisKA"/>
    <property type="match status" value="1"/>
</dbReference>
<evidence type="ECO:0000256" key="2">
    <source>
        <dbReference type="ARBA" id="ARBA00004141"/>
    </source>
</evidence>
<keyword evidence="6 12" id="KW-0812">Transmembrane</keyword>
<evidence type="ECO:0000256" key="10">
    <source>
        <dbReference type="ARBA" id="ARBA00022989"/>
    </source>
</evidence>
<feature type="domain" description="Histidine kinase" evidence="13">
    <location>
        <begin position="234"/>
        <end position="441"/>
    </location>
</feature>
<comment type="subcellular location">
    <subcellularLocation>
        <location evidence="2">Membrane</location>
        <topology evidence="2">Multi-pass membrane protein</topology>
    </subcellularLocation>
</comment>
<dbReference type="InterPro" id="IPR036097">
    <property type="entry name" value="HisK_dim/P_sf"/>
</dbReference>
<dbReference type="InterPro" id="IPR003594">
    <property type="entry name" value="HATPase_dom"/>
</dbReference>
<proteinExistence type="predicted"/>
<keyword evidence="5" id="KW-0808">Transferase</keyword>
<keyword evidence="7" id="KW-0547">Nucleotide-binding</keyword>
<protein>
    <recommendedName>
        <fullName evidence="3">histidine kinase</fullName>
        <ecNumber evidence="3">2.7.13.3</ecNumber>
    </recommendedName>
</protein>
<evidence type="ECO:0000256" key="8">
    <source>
        <dbReference type="ARBA" id="ARBA00022777"/>
    </source>
</evidence>
<evidence type="ECO:0000256" key="5">
    <source>
        <dbReference type="ARBA" id="ARBA00022679"/>
    </source>
</evidence>
<comment type="caution">
    <text evidence="14">The sequence shown here is derived from an EMBL/GenBank/DDBJ whole genome shotgun (WGS) entry which is preliminary data.</text>
</comment>
<evidence type="ECO:0000259" key="13">
    <source>
        <dbReference type="PROSITE" id="PS50109"/>
    </source>
</evidence>
<dbReference type="PANTHER" id="PTHR45436:SF14">
    <property type="entry name" value="SENSOR PROTEIN QSEC"/>
    <property type="match status" value="1"/>
</dbReference>
<dbReference type="EC" id="2.7.13.3" evidence="3"/>
<dbReference type="Gene3D" id="1.10.287.130">
    <property type="match status" value="1"/>
</dbReference>
<dbReference type="SMART" id="SM00387">
    <property type="entry name" value="HATPase_c"/>
    <property type="match status" value="1"/>
</dbReference>
<evidence type="ECO:0000256" key="12">
    <source>
        <dbReference type="SAM" id="Phobius"/>
    </source>
</evidence>
<dbReference type="InterPro" id="IPR005467">
    <property type="entry name" value="His_kinase_dom"/>
</dbReference>
<keyword evidence="4" id="KW-0597">Phosphoprotein</keyword>
<evidence type="ECO:0000256" key="3">
    <source>
        <dbReference type="ARBA" id="ARBA00012438"/>
    </source>
</evidence>
<dbReference type="SMART" id="SM00388">
    <property type="entry name" value="HisKA"/>
    <property type="match status" value="1"/>
</dbReference>
<dbReference type="Gene3D" id="3.30.565.10">
    <property type="entry name" value="Histidine kinase-like ATPase, C-terminal domain"/>
    <property type="match status" value="1"/>
</dbReference>
<dbReference type="Proteomes" id="UP000467214">
    <property type="component" value="Unassembled WGS sequence"/>
</dbReference>
<dbReference type="Pfam" id="PF02518">
    <property type="entry name" value="HATPase_c"/>
    <property type="match status" value="1"/>
</dbReference>
<dbReference type="SUPFAM" id="SSF47384">
    <property type="entry name" value="Homodimeric domain of signal transducing histidine kinase"/>
    <property type="match status" value="1"/>
</dbReference>
<gene>
    <name evidence="14" type="ORF">GQF02_11935</name>
</gene>
<accession>A0A845BYU7</accession>
<keyword evidence="8 14" id="KW-0418">Kinase</keyword>
<name>A0A845BYU7_9NEIS</name>
<keyword evidence="9" id="KW-0067">ATP-binding</keyword>
<reference evidence="14 15" key="1">
    <citation type="submission" date="2019-12" db="EMBL/GenBank/DDBJ databases">
        <title>Neisseriaceae gen. nov. sp. Genome sequencing and assembly.</title>
        <authorList>
            <person name="Liu Z."/>
            <person name="Li A."/>
        </authorList>
    </citation>
    <scope>NUCLEOTIDE SEQUENCE [LARGE SCALE GENOMIC DNA]</scope>
    <source>
        <strain evidence="14 15">B2N2-7</strain>
    </source>
</reference>
<dbReference type="PROSITE" id="PS50109">
    <property type="entry name" value="HIS_KIN"/>
    <property type="match status" value="1"/>
</dbReference>
<dbReference type="PANTHER" id="PTHR45436">
    <property type="entry name" value="SENSOR HISTIDINE KINASE YKOH"/>
    <property type="match status" value="1"/>
</dbReference>
<sequence length="441" mass="48256">MLTVAAAILLIWGGSSAVAWMQVRHEIDELFDTQQIQFARQLLAADLHDFDEDSARLPRGKALLPKQLPKGQRGNLEDDALSFIVWDDEGRVVFSDGEDQGFAPPSGQHGFYNVSLDGDSWRVLYLPMPDGHRVAAVGQQLSFRNEVAREILMVQLLPWLLALPLLLLVLWLTLTRRLVPFRRVAEQLDARRLDDATPVVADVPREAAPMLAALNQLIGRMADTLSRERRFTADAAHELRTPLAALKIQAEVAQLGLPAAEQARALAQLEVGIDRATRLVNQLLALTRLDPMAGPQNAQPVDWARVLRQVAGDVAAEAAEQGITLKLEGDMASALPLKGDETLLALMLRNLADNAIRYSHPGGEVVLHASADAIALLDRGPGIDPELMPRIRERFFRPPGQAQTGSGLGLSIVERVAALHGLQLELENRPEGGLLARLLRG</sequence>